<evidence type="ECO:0000256" key="4">
    <source>
        <dbReference type="ARBA" id="ARBA00022576"/>
    </source>
</evidence>
<gene>
    <name evidence="9" type="ORF">CCGE525_08485</name>
</gene>
<dbReference type="GO" id="GO:0006520">
    <property type="term" value="P:amino acid metabolic process"/>
    <property type="evidence" value="ECO:0007669"/>
    <property type="project" value="InterPro"/>
</dbReference>
<dbReference type="GO" id="GO:0004069">
    <property type="term" value="F:L-aspartate:2-oxoglutarate aminotransferase activity"/>
    <property type="evidence" value="ECO:0007669"/>
    <property type="project" value="UniProtKB-EC"/>
</dbReference>
<name>A0A387FZL8_9HYPH</name>
<keyword evidence="10" id="KW-1185">Reference proteome</keyword>
<evidence type="ECO:0000313" key="9">
    <source>
        <dbReference type="EMBL" id="AYG61371.1"/>
    </source>
</evidence>
<dbReference type="CDD" id="cd00609">
    <property type="entry name" value="AAT_like"/>
    <property type="match status" value="1"/>
</dbReference>
<dbReference type="GO" id="GO:0030170">
    <property type="term" value="F:pyridoxal phosphate binding"/>
    <property type="evidence" value="ECO:0007669"/>
    <property type="project" value="InterPro"/>
</dbReference>
<comment type="catalytic activity">
    <reaction evidence="7">
        <text>L-aspartate + 2-oxoglutarate = oxaloacetate + L-glutamate</text>
        <dbReference type="Rhea" id="RHEA:21824"/>
        <dbReference type="ChEBI" id="CHEBI:16452"/>
        <dbReference type="ChEBI" id="CHEBI:16810"/>
        <dbReference type="ChEBI" id="CHEBI:29985"/>
        <dbReference type="ChEBI" id="CHEBI:29991"/>
        <dbReference type="EC" id="2.6.1.1"/>
    </reaction>
</comment>
<evidence type="ECO:0000256" key="2">
    <source>
        <dbReference type="ARBA" id="ARBA00007441"/>
    </source>
</evidence>
<evidence type="ECO:0000259" key="8">
    <source>
        <dbReference type="Pfam" id="PF00155"/>
    </source>
</evidence>
<keyword evidence="5 9" id="KW-0808">Transferase</keyword>
<evidence type="ECO:0000313" key="10">
    <source>
        <dbReference type="Proteomes" id="UP000282195"/>
    </source>
</evidence>
<dbReference type="Proteomes" id="UP000282195">
    <property type="component" value="Chromosome"/>
</dbReference>
<protein>
    <recommendedName>
        <fullName evidence="3">aspartate transaminase</fullName>
        <ecNumber evidence="3">2.6.1.1</ecNumber>
    </recommendedName>
</protein>
<dbReference type="PANTHER" id="PTHR46383">
    <property type="entry name" value="ASPARTATE AMINOTRANSFERASE"/>
    <property type="match status" value="1"/>
</dbReference>
<proteinExistence type="inferred from homology"/>
<dbReference type="AlphaFoldDB" id="A0A387FZL8"/>
<evidence type="ECO:0000256" key="1">
    <source>
        <dbReference type="ARBA" id="ARBA00001933"/>
    </source>
</evidence>
<feature type="domain" description="Aminotransferase class I/classII large" evidence="8">
    <location>
        <begin position="32"/>
        <end position="379"/>
    </location>
</feature>
<keyword evidence="6" id="KW-0663">Pyridoxal phosphate</keyword>
<evidence type="ECO:0000256" key="5">
    <source>
        <dbReference type="ARBA" id="ARBA00022679"/>
    </source>
</evidence>
<dbReference type="PANTHER" id="PTHR46383:SF2">
    <property type="entry name" value="AMINOTRANSFERASE"/>
    <property type="match status" value="1"/>
</dbReference>
<sequence length="385" mass="41470">MFSLSKRSDVEPFHAMDVLAEATRRRQAGHAVISMAVGQPSHPTPQAALAASREALGHGRIGYTDALGTLALKQALAGHYQARHGLTIDPAQIAITTGSSAGFNLAFLTLFDPGDSVAIARPGYPAYRNILAALGLDVLEVPVTAETQFTLTPESLEAAQAASGKRLKGVLLASPANPTGTVTGRAALKALADYCADRSIAFISDEIYHGLTFVGEETSALELTDQAIVINSFSKYYCMTGWRIGWMVLPERLVRPIERVAQSLYISAPELSQIAAAAALGAGAELDVYRESYRRNRDFLMRRLPEIGLSIASPMDGAFYAYVDVSRFTNDSMAFARKMLAEINVAATPGLDFDPIEGHRTMRISYAGSNAEIEEAVQRMAAWLK</sequence>
<evidence type="ECO:0000256" key="7">
    <source>
        <dbReference type="ARBA" id="ARBA00049185"/>
    </source>
</evidence>
<dbReference type="OrthoDB" id="9804407at2"/>
<evidence type="ECO:0000256" key="3">
    <source>
        <dbReference type="ARBA" id="ARBA00012753"/>
    </source>
</evidence>
<dbReference type="InterPro" id="IPR015424">
    <property type="entry name" value="PyrdxlP-dep_Trfase"/>
</dbReference>
<dbReference type="InterPro" id="IPR015421">
    <property type="entry name" value="PyrdxlP-dep_Trfase_major"/>
</dbReference>
<dbReference type="RefSeq" id="WP_120706328.1">
    <property type="nucleotide sequence ID" value="NZ_CP032694.1"/>
</dbReference>
<dbReference type="InterPro" id="IPR050596">
    <property type="entry name" value="AspAT/PAT-like"/>
</dbReference>
<accession>A0A387FZL8</accession>
<reference evidence="9 10" key="1">
    <citation type="submission" date="2018-10" db="EMBL/GenBank/DDBJ databases">
        <title>Rhizobium etli, R. leguminosarum and a new Rhizobium genospecies from Phaseolus dumosus.</title>
        <authorList>
            <person name="Ramirez-Puebla S.T."/>
            <person name="Rogel-Hernandez M.A."/>
            <person name="Guerrero G."/>
            <person name="Ormeno-Orrillo E."/>
            <person name="Martinez-Romero J.C."/>
            <person name="Negrete-Yankelevich S."/>
            <person name="Martinez-Romero E."/>
        </authorList>
    </citation>
    <scope>NUCLEOTIDE SEQUENCE [LARGE SCALE GENOMIC DNA]</scope>
    <source>
        <strain evidence="9 10">CCGE525</strain>
    </source>
</reference>
<dbReference type="KEGG" id="rjg:CCGE525_08485"/>
<evidence type="ECO:0000256" key="6">
    <source>
        <dbReference type="ARBA" id="ARBA00022898"/>
    </source>
</evidence>
<organism evidence="9 10">
    <name type="scientific">Rhizobium jaguaris</name>
    <dbReference type="NCBI Taxonomy" id="1312183"/>
    <lineage>
        <taxon>Bacteria</taxon>
        <taxon>Pseudomonadati</taxon>
        <taxon>Pseudomonadota</taxon>
        <taxon>Alphaproteobacteria</taxon>
        <taxon>Hyphomicrobiales</taxon>
        <taxon>Rhizobiaceae</taxon>
        <taxon>Rhizobium/Agrobacterium group</taxon>
        <taxon>Rhizobium</taxon>
    </lineage>
</organism>
<comment type="cofactor">
    <cofactor evidence="1">
        <name>pyridoxal 5'-phosphate</name>
        <dbReference type="ChEBI" id="CHEBI:597326"/>
    </cofactor>
</comment>
<dbReference type="InterPro" id="IPR004839">
    <property type="entry name" value="Aminotransferase_I/II_large"/>
</dbReference>
<dbReference type="Gene3D" id="3.40.640.10">
    <property type="entry name" value="Type I PLP-dependent aspartate aminotransferase-like (Major domain)"/>
    <property type="match status" value="1"/>
</dbReference>
<dbReference type="Pfam" id="PF00155">
    <property type="entry name" value="Aminotran_1_2"/>
    <property type="match status" value="1"/>
</dbReference>
<dbReference type="EMBL" id="CP032694">
    <property type="protein sequence ID" value="AYG61371.1"/>
    <property type="molecule type" value="Genomic_DNA"/>
</dbReference>
<comment type="similarity">
    <text evidence="2">Belongs to the class-I pyridoxal-phosphate-dependent aminotransferase family.</text>
</comment>
<dbReference type="SUPFAM" id="SSF53383">
    <property type="entry name" value="PLP-dependent transferases"/>
    <property type="match status" value="1"/>
</dbReference>
<keyword evidence="4 9" id="KW-0032">Aminotransferase</keyword>
<dbReference type="EC" id="2.6.1.1" evidence="3"/>